<organism evidence="2 3">
    <name type="scientific">Dictyostelium purpureum</name>
    <name type="common">Slime mold</name>
    <dbReference type="NCBI Taxonomy" id="5786"/>
    <lineage>
        <taxon>Eukaryota</taxon>
        <taxon>Amoebozoa</taxon>
        <taxon>Evosea</taxon>
        <taxon>Eumycetozoa</taxon>
        <taxon>Dictyostelia</taxon>
        <taxon>Dictyosteliales</taxon>
        <taxon>Dictyosteliaceae</taxon>
        <taxon>Dictyostelium</taxon>
    </lineage>
</organism>
<dbReference type="EMBL" id="GL871048">
    <property type="protein sequence ID" value="EGC35757.1"/>
    <property type="molecule type" value="Genomic_DNA"/>
</dbReference>
<accession>F0ZJX0</accession>
<keyword evidence="1" id="KW-0812">Transmembrane</keyword>
<evidence type="ECO:0000313" key="3">
    <source>
        <dbReference type="Proteomes" id="UP000001064"/>
    </source>
</evidence>
<keyword evidence="1" id="KW-0472">Membrane</keyword>
<dbReference type="OrthoDB" id="10666246at2759"/>
<dbReference type="InParanoid" id="F0ZJX0"/>
<dbReference type="eggNOG" id="ENOG502RI29">
    <property type="taxonomic scope" value="Eukaryota"/>
</dbReference>
<dbReference type="KEGG" id="dpp:DICPUDRAFT_78558"/>
<dbReference type="RefSeq" id="XP_003287709.1">
    <property type="nucleotide sequence ID" value="XM_003287661.1"/>
</dbReference>
<feature type="transmembrane region" description="Helical" evidence="1">
    <location>
        <begin position="247"/>
        <end position="271"/>
    </location>
</feature>
<reference evidence="3" key="1">
    <citation type="journal article" date="2011" name="Genome Biol.">
        <title>Comparative genomics of the social amoebae Dictyostelium discoideum and Dictyostelium purpureum.</title>
        <authorList>
            <consortium name="US DOE Joint Genome Institute (JGI-PGF)"/>
            <person name="Sucgang R."/>
            <person name="Kuo A."/>
            <person name="Tian X."/>
            <person name="Salerno W."/>
            <person name="Parikh A."/>
            <person name="Feasley C.L."/>
            <person name="Dalin E."/>
            <person name="Tu H."/>
            <person name="Huang E."/>
            <person name="Barry K."/>
            <person name="Lindquist E."/>
            <person name="Shapiro H."/>
            <person name="Bruce D."/>
            <person name="Schmutz J."/>
            <person name="Salamov A."/>
            <person name="Fey P."/>
            <person name="Gaudet P."/>
            <person name="Anjard C."/>
            <person name="Babu M.M."/>
            <person name="Basu S."/>
            <person name="Bushmanova Y."/>
            <person name="van der Wel H."/>
            <person name="Katoh-Kurasawa M."/>
            <person name="Dinh C."/>
            <person name="Coutinho P.M."/>
            <person name="Saito T."/>
            <person name="Elias M."/>
            <person name="Schaap P."/>
            <person name="Kay R.R."/>
            <person name="Henrissat B."/>
            <person name="Eichinger L."/>
            <person name="Rivero F."/>
            <person name="Putnam N.H."/>
            <person name="West C.M."/>
            <person name="Loomis W.F."/>
            <person name="Chisholm R.L."/>
            <person name="Shaulsky G."/>
            <person name="Strassmann J.E."/>
            <person name="Queller D.C."/>
            <person name="Kuspa A."/>
            <person name="Grigoriev I.V."/>
        </authorList>
    </citation>
    <scope>NUCLEOTIDE SEQUENCE [LARGE SCALE GENOMIC DNA]</scope>
    <source>
        <strain evidence="3">QSDP1</strain>
    </source>
</reference>
<protein>
    <submittedName>
        <fullName evidence="2">Uncharacterized protein</fullName>
    </submittedName>
</protein>
<dbReference type="FunCoup" id="F0ZJX0">
    <property type="interactions" value="937"/>
</dbReference>
<dbReference type="GeneID" id="10500822"/>
<keyword evidence="3" id="KW-1185">Reference proteome</keyword>
<keyword evidence="1" id="KW-1133">Transmembrane helix</keyword>
<dbReference type="AlphaFoldDB" id="F0ZJX0"/>
<feature type="transmembrane region" description="Helical" evidence="1">
    <location>
        <begin position="59"/>
        <end position="80"/>
    </location>
</feature>
<dbReference type="OMA" id="VENCIAP"/>
<evidence type="ECO:0000313" key="2">
    <source>
        <dbReference type="EMBL" id="EGC35757.1"/>
    </source>
</evidence>
<name>F0ZJX0_DICPU</name>
<dbReference type="Proteomes" id="UP000001064">
    <property type="component" value="Unassembled WGS sequence"/>
</dbReference>
<dbReference type="VEuPathDB" id="AmoebaDB:DICPUDRAFT_78558"/>
<gene>
    <name evidence="2" type="ORF">DICPUDRAFT_78558</name>
</gene>
<proteinExistence type="predicted"/>
<sequence length="384" mass="45289">MTRKIKIKSIKQPSFSKKDFIGFPKTYPKQLYGIVPVKEYLQAIDYLNSNTRREYDSSVLKYILFYIICGLIPGLIAYIIELRKSTQYKNNFEKDLKFSLEQINKSFFDRRITVSYKLEKTLFVRRMRVLLKIKIPDDGTLEIPISKKTLSPEGKEIIVLETNNQTRDIEYQRSHKYKRDPIDLGFTFIKVGYKKSKDQDFDNFIGFESTYHCELFNYLTETEFINLINDINVEVSRIKINSVVSKLYRLVIILSFFIFGLFFIIPATIIYNNFRIIYFNRLYREIEKKTREYTTQFSSRGISISYQVYSRGWNAQTTLIDLIIYFPKDIANTPTLTRLDNENGSLVVEPMVENCIAPIFMNQEMCIKNYDIYSSAPMLPCLNV</sequence>
<evidence type="ECO:0000256" key="1">
    <source>
        <dbReference type="SAM" id="Phobius"/>
    </source>
</evidence>